<evidence type="ECO:0000313" key="5">
    <source>
        <dbReference type="Proteomes" id="UP000295129"/>
    </source>
</evidence>
<gene>
    <name evidence="4" type="ORF">C7389_101183</name>
</gene>
<keyword evidence="5" id="KW-1185">Reference proteome</keyword>
<reference evidence="4 5" key="1">
    <citation type="submission" date="2019-03" db="EMBL/GenBank/DDBJ databases">
        <title>Genomic Encyclopedia of Type Strains, Phase IV (KMG-IV): sequencing the most valuable type-strain genomes for metagenomic binning, comparative biology and taxonomic classification.</title>
        <authorList>
            <person name="Goeker M."/>
        </authorList>
    </citation>
    <scope>NUCLEOTIDE SEQUENCE [LARGE SCALE GENOMIC DNA]</scope>
    <source>
        <strain evidence="4 5">DSM 12121</strain>
    </source>
</reference>
<keyword evidence="1" id="KW-1133">Transmembrane helix</keyword>
<dbReference type="InterPro" id="IPR032623">
    <property type="entry name" value="FecR_N"/>
</dbReference>
<dbReference type="Pfam" id="PF16220">
    <property type="entry name" value="DUF4880"/>
    <property type="match status" value="1"/>
</dbReference>
<dbReference type="InterPro" id="IPR012373">
    <property type="entry name" value="Ferrdict_sens_TM"/>
</dbReference>
<sequence>MQDRKDDERPVSGRVLDEAIAWQLRLDDGNPADEAALRDWLAADPDHARAWRQLAMIDAGAVALRPHAPLRGIIGRPRRASGWKRGAAAMALAAAVGLGLAMADRYQPLDGLLADYRTGTGERLTVTLPDQSVIVLNARSAVDLAFDAHTRAIRLRSGEIHIKTASRNPAETRPFVVITGQGSLRALGTRFLVRQEEGTSWLTVTRSAVLARPAGCALESTAACAGERRVEAGQSLQMGAGAPGAAVPAKADSDAWKDGMLVVDGEPLAAVVAELARYRPGFLQVAPEVAALRVTGTLPLDDGERALTALAASLPVRIVRRGDWWVRIEAPEQ</sequence>
<protein>
    <submittedName>
        <fullName evidence="4">FecR family protein</fullName>
    </submittedName>
</protein>
<dbReference type="OrthoDB" id="1100567at2"/>
<comment type="caution">
    <text evidence="4">The sequence shown here is derived from an EMBL/GenBank/DDBJ whole genome shotgun (WGS) entry which is preliminary data.</text>
</comment>
<proteinExistence type="predicted"/>
<dbReference type="AlphaFoldDB" id="A0A4R6EEX7"/>
<dbReference type="Pfam" id="PF04773">
    <property type="entry name" value="FecR"/>
    <property type="match status" value="1"/>
</dbReference>
<organism evidence="4 5">
    <name type="scientific">Azoarcus indigens</name>
    <dbReference type="NCBI Taxonomy" id="29545"/>
    <lineage>
        <taxon>Bacteria</taxon>
        <taxon>Pseudomonadati</taxon>
        <taxon>Pseudomonadota</taxon>
        <taxon>Betaproteobacteria</taxon>
        <taxon>Rhodocyclales</taxon>
        <taxon>Zoogloeaceae</taxon>
        <taxon>Azoarcus</taxon>
    </lineage>
</organism>
<dbReference type="EMBL" id="SNVV01000001">
    <property type="protein sequence ID" value="TDN56804.1"/>
    <property type="molecule type" value="Genomic_DNA"/>
</dbReference>
<dbReference type="PIRSF" id="PIRSF018266">
    <property type="entry name" value="FecR"/>
    <property type="match status" value="1"/>
</dbReference>
<dbReference type="Proteomes" id="UP000295129">
    <property type="component" value="Unassembled WGS sequence"/>
</dbReference>
<dbReference type="RefSeq" id="WP_133587436.1">
    <property type="nucleotide sequence ID" value="NZ_SNVV01000001.1"/>
</dbReference>
<evidence type="ECO:0000259" key="2">
    <source>
        <dbReference type="Pfam" id="PF04773"/>
    </source>
</evidence>
<dbReference type="InterPro" id="IPR006860">
    <property type="entry name" value="FecR"/>
</dbReference>
<accession>A0A4R6EEX7</accession>
<dbReference type="GO" id="GO:0016989">
    <property type="term" value="F:sigma factor antagonist activity"/>
    <property type="evidence" value="ECO:0007669"/>
    <property type="project" value="TreeGrafter"/>
</dbReference>
<feature type="transmembrane region" description="Helical" evidence="1">
    <location>
        <begin position="86"/>
        <end position="103"/>
    </location>
</feature>
<evidence type="ECO:0000313" key="4">
    <source>
        <dbReference type="EMBL" id="TDN56804.1"/>
    </source>
</evidence>
<keyword evidence="1" id="KW-0812">Transmembrane</keyword>
<name>A0A4R6EEX7_9RHOO</name>
<dbReference type="Gene3D" id="2.60.120.1440">
    <property type="match status" value="1"/>
</dbReference>
<keyword evidence="1" id="KW-0472">Membrane</keyword>
<feature type="domain" description="FecR protein" evidence="2">
    <location>
        <begin position="115"/>
        <end position="209"/>
    </location>
</feature>
<evidence type="ECO:0000259" key="3">
    <source>
        <dbReference type="Pfam" id="PF16220"/>
    </source>
</evidence>
<evidence type="ECO:0000256" key="1">
    <source>
        <dbReference type="SAM" id="Phobius"/>
    </source>
</evidence>
<dbReference type="PANTHER" id="PTHR30273">
    <property type="entry name" value="PERIPLASMIC SIGNAL SENSOR AND SIGMA FACTOR ACTIVATOR FECR-RELATED"/>
    <property type="match status" value="1"/>
</dbReference>
<feature type="domain" description="FecR N-terminal" evidence="3">
    <location>
        <begin position="17"/>
        <end position="55"/>
    </location>
</feature>
<dbReference type="PANTHER" id="PTHR30273:SF2">
    <property type="entry name" value="PROTEIN FECR"/>
    <property type="match status" value="1"/>
</dbReference>